<dbReference type="FunFam" id="3.10.50.40:FF:000001">
    <property type="entry name" value="Trigger factor"/>
    <property type="match status" value="1"/>
</dbReference>
<dbReference type="InterPro" id="IPR037041">
    <property type="entry name" value="Trigger_fac_C_sf"/>
</dbReference>
<dbReference type="GO" id="GO:0043022">
    <property type="term" value="F:ribosome binding"/>
    <property type="evidence" value="ECO:0007669"/>
    <property type="project" value="TreeGrafter"/>
</dbReference>
<dbReference type="EMBL" id="CCSE01000001">
    <property type="protein sequence ID" value="CEA00592.1"/>
    <property type="molecule type" value="Genomic_DNA"/>
</dbReference>
<dbReference type="Gene3D" id="1.10.3120.10">
    <property type="entry name" value="Trigger factor, C-terminal domain"/>
    <property type="match status" value="1"/>
</dbReference>
<evidence type="ECO:0000259" key="15">
    <source>
        <dbReference type="PROSITE" id="PS50059"/>
    </source>
</evidence>
<keyword evidence="6 12" id="KW-0697">Rotamase</keyword>
<evidence type="ECO:0000256" key="5">
    <source>
        <dbReference type="ARBA" id="ARBA00022618"/>
    </source>
</evidence>
<dbReference type="PANTHER" id="PTHR30560:SF3">
    <property type="entry name" value="TRIGGER FACTOR-LIKE PROTEIN TIG, CHLOROPLASTIC"/>
    <property type="match status" value="1"/>
</dbReference>
<dbReference type="EC" id="5.2.1.8" evidence="3 12"/>
<dbReference type="InterPro" id="IPR008881">
    <property type="entry name" value="Trigger_fac_ribosome-bd_bac"/>
</dbReference>
<proteinExistence type="inferred from homology"/>
<reference evidence="16 17" key="1">
    <citation type="submission" date="2014-07" db="EMBL/GenBank/DDBJ databases">
        <authorList>
            <person name="Urmite Genomes Urmite Genomes"/>
        </authorList>
    </citation>
    <scope>NUCLEOTIDE SEQUENCE [LARGE SCALE GENOMIC DNA]</scope>
    <source>
        <strain evidence="16 17">13MG44_air</strain>
    </source>
</reference>
<evidence type="ECO:0000256" key="11">
    <source>
        <dbReference type="ARBA" id="ARBA00029986"/>
    </source>
</evidence>
<organism evidence="16 17">
    <name type="scientific">Jeotgalicoccus saudimassiliensis</name>
    <dbReference type="NCBI Taxonomy" id="1461582"/>
    <lineage>
        <taxon>Bacteria</taxon>
        <taxon>Bacillati</taxon>
        <taxon>Bacillota</taxon>
        <taxon>Bacilli</taxon>
        <taxon>Bacillales</taxon>
        <taxon>Staphylococcaceae</taxon>
        <taxon>Jeotgalicoccus</taxon>
    </lineage>
</organism>
<dbReference type="OrthoDB" id="9767721at2"/>
<dbReference type="PIRSF" id="PIRSF003095">
    <property type="entry name" value="Trigger_factor"/>
    <property type="match status" value="1"/>
</dbReference>
<name>A0A078M5G7_9STAP</name>
<comment type="function">
    <text evidence="10 12">Involved in protein export. Acts as a chaperone by maintaining the newly synthesized protein in an open conformation. Functions as a peptidyl-prolyl cis-trans isomerase.</text>
</comment>
<dbReference type="HOGENOM" id="CLU_033058_3_2_9"/>
<feature type="domain" description="PPIase FKBP-type" evidence="15">
    <location>
        <begin position="163"/>
        <end position="245"/>
    </location>
</feature>
<dbReference type="Pfam" id="PF00254">
    <property type="entry name" value="FKBP_C"/>
    <property type="match status" value="1"/>
</dbReference>
<evidence type="ECO:0000256" key="8">
    <source>
        <dbReference type="ARBA" id="ARBA00023235"/>
    </source>
</evidence>
<evidence type="ECO:0000256" key="1">
    <source>
        <dbReference type="ARBA" id="ARBA00000971"/>
    </source>
</evidence>
<evidence type="ECO:0000256" key="4">
    <source>
        <dbReference type="ARBA" id="ARBA00016902"/>
    </source>
</evidence>
<dbReference type="HAMAP" id="MF_00303">
    <property type="entry name" value="Trigger_factor_Tig"/>
    <property type="match status" value="1"/>
</dbReference>
<evidence type="ECO:0000256" key="2">
    <source>
        <dbReference type="ARBA" id="ARBA00005464"/>
    </source>
</evidence>
<dbReference type="InterPro" id="IPR001179">
    <property type="entry name" value="PPIase_FKBP_dom"/>
</dbReference>
<dbReference type="RefSeq" id="WP_035809104.1">
    <property type="nucleotide sequence ID" value="NZ_CCSE01000001.1"/>
</dbReference>
<evidence type="ECO:0000313" key="16">
    <source>
        <dbReference type="EMBL" id="CEA00592.1"/>
    </source>
</evidence>
<dbReference type="GO" id="GO:0044183">
    <property type="term" value="F:protein folding chaperone"/>
    <property type="evidence" value="ECO:0007669"/>
    <property type="project" value="TreeGrafter"/>
</dbReference>
<dbReference type="STRING" id="1461582.BN1048_01013"/>
<keyword evidence="12" id="KW-0963">Cytoplasm</keyword>
<gene>
    <name evidence="12 16" type="primary">tig</name>
    <name evidence="16" type="ORF">BN1048_01013</name>
</gene>
<sequence length="429" mass="48078">MSQTWEKQEGNEGILTITIPAEELNTALDEAFKKVSKDINMPGFRKGKVPRQMFEKRFGVESLYQDALDILLPVHYSKAVDEAGITPVAQPDVDVEQIEKGKDVILKATVTVEPEVKLGEYKNLEGEEIDTEVTDEEVDHQIDHILTEYSDLVVKEEGAVEEGDVATIDFHGFVDGEAFEGGHAHDYEIEVGSNSFIPGFEEQMVGMAIGEEKDVNVTFPEEYHAEELAGKEAVFQVKVNALKVKETPELTDEFVADLEGREANTVDELKAELTEQVKAQKENDYEVTLKESLVARAADNADIDVPDAMVDTETSRMLQEFEQNLSQQGLNLELYTQLSGQDENALREQMKEDALKRVRTNLTLRQIAEEENIEVTDEDVDAEINRLAEQFGMPVEDVKKALGDATMIKEDVKIQKALNVLVDNRKKAE</sequence>
<dbReference type="GO" id="GO:0015031">
    <property type="term" value="P:protein transport"/>
    <property type="evidence" value="ECO:0007669"/>
    <property type="project" value="UniProtKB-UniRule"/>
</dbReference>
<keyword evidence="7 12" id="KW-0143">Chaperone</keyword>
<comment type="subcellular location">
    <subcellularLocation>
        <location evidence="12">Cytoplasm</location>
    </subcellularLocation>
    <text evidence="12">About half TF is bound to the ribosome near the polypeptide exit tunnel while the other half is free in the cytoplasm.</text>
</comment>
<evidence type="ECO:0000256" key="14">
    <source>
        <dbReference type="RuleBase" id="RU003914"/>
    </source>
</evidence>
<comment type="domain">
    <text evidence="12">Consists of 3 domains; the N-terminus binds the ribosome, the middle domain has PPIase activity, while the C-terminus has intrinsic chaperone activity on its own.</text>
</comment>
<evidence type="ECO:0000313" key="17">
    <source>
        <dbReference type="Proteomes" id="UP000044136"/>
    </source>
</evidence>
<dbReference type="SUPFAM" id="SSF102735">
    <property type="entry name" value="Trigger factor ribosome-binding domain"/>
    <property type="match status" value="1"/>
</dbReference>
<accession>A0A078M5G7</accession>
<keyword evidence="5 12" id="KW-0132">Cell division</keyword>
<evidence type="ECO:0000256" key="9">
    <source>
        <dbReference type="ARBA" id="ARBA00023306"/>
    </source>
</evidence>
<dbReference type="GO" id="GO:0051301">
    <property type="term" value="P:cell division"/>
    <property type="evidence" value="ECO:0007669"/>
    <property type="project" value="UniProtKB-KW"/>
</dbReference>
<dbReference type="SUPFAM" id="SSF109998">
    <property type="entry name" value="Triger factor/SurA peptide-binding domain-like"/>
    <property type="match status" value="1"/>
</dbReference>
<dbReference type="InterPro" id="IPR005215">
    <property type="entry name" value="Trig_fac"/>
</dbReference>
<dbReference type="PANTHER" id="PTHR30560">
    <property type="entry name" value="TRIGGER FACTOR CHAPERONE AND PEPTIDYL-PROLYL CIS/TRANS ISOMERASE"/>
    <property type="match status" value="1"/>
</dbReference>
<dbReference type="InterPro" id="IPR036611">
    <property type="entry name" value="Trigger_fac_ribosome-bd_sf"/>
</dbReference>
<keyword evidence="17" id="KW-1185">Reference proteome</keyword>
<dbReference type="Proteomes" id="UP000044136">
    <property type="component" value="Unassembled WGS sequence"/>
</dbReference>
<keyword evidence="9 12" id="KW-0131">Cell cycle</keyword>
<protein>
    <recommendedName>
        <fullName evidence="4 12">Trigger factor</fullName>
        <shortName evidence="12">TF</shortName>
        <ecNumber evidence="3 12">5.2.1.8</ecNumber>
    </recommendedName>
    <alternativeName>
        <fullName evidence="11 12">PPIase</fullName>
    </alternativeName>
</protein>
<dbReference type="GO" id="GO:0043335">
    <property type="term" value="P:protein unfolding"/>
    <property type="evidence" value="ECO:0007669"/>
    <property type="project" value="TreeGrafter"/>
</dbReference>
<dbReference type="InterPro" id="IPR046357">
    <property type="entry name" value="PPIase_dom_sf"/>
</dbReference>
<evidence type="ECO:0000256" key="13">
    <source>
        <dbReference type="PROSITE-ProRule" id="PRU00277"/>
    </source>
</evidence>
<dbReference type="AlphaFoldDB" id="A0A078M5G7"/>
<evidence type="ECO:0000256" key="7">
    <source>
        <dbReference type="ARBA" id="ARBA00023186"/>
    </source>
</evidence>
<dbReference type="Gene3D" id="3.30.70.1050">
    <property type="entry name" value="Trigger factor ribosome-binding domain"/>
    <property type="match status" value="1"/>
</dbReference>
<comment type="similarity">
    <text evidence="2 12 14">Belongs to the FKBP-type PPIase family. Tig subfamily.</text>
</comment>
<dbReference type="eggNOG" id="COG0544">
    <property type="taxonomic scope" value="Bacteria"/>
</dbReference>
<evidence type="ECO:0000256" key="10">
    <source>
        <dbReference type="ARBA" id="ARBA00024849"/>
    </source>
</evidence>
<keyword evidence="8 12" id="KW-0413">Isomerase</keyword>
<dbReference type="Gene3D" id="3.10.50.40">
    <property type="match status" value="1"/>
</dbReference>
<dbReference type="InterPro" id="IPR008880">
    <property type="entry name" value="Trigger_fac_C"/>
</dbReference>
<evidence type="ECO:0000256" key="12">
    <source>
        <dbReference type="HAMAP-Rule" id="MF_00303"/>
    </source>
</evidence>
<dbReference type="Pfam" id="PF05697">
    <property type="entry name" value="Trigger_N"/>
    <property type="match status" value="1"/>
</dbReference>
<dbReference type="PROSITE" id="PS50059">
    <property type="entry name" value="FKBP_PPIASE"/>
    <property type="match status" value="1"/>
</dbReference>
<dbReference type="Pfam" id="PF05698">
    <property type="entry name" value="Trigger_C"/>
    <property type="match status" value="1"/>
</dbReference>
<dbReference type="GO" id="GO:0005737">
    <property type="term" value="C:cytoplasm"/>
    <property type="evidence" value="ECO:0007669"/>
    <property type="project" value="UniProtKB-SubCell"/>
</dbReference>
<evidence type="ECO:0000256" key="3">
    <source>
        <dbReference type="ARBA" id="ARBA00013194"/>
    </source>
</evidence>
<dbReference type="InterPro" id="IPR027304">
    <property type="entry name" value="Trigger_fact/SurA_dom_sf"/>
</dbReference>
<dbReference type="NCBIfam" id="TIGR00115">
    <property type="entry name" value="tig"/>
    <property type="match status" value="1"/>
</dbReference>
<dbReference type="GO" id="GO:0003755">
    <property type="term" value="F:peptidyl-prolyl cis-trans isomerase activity"/>
    <property type="evidence" value="ECO:0007669"/>
    <property type="project" value="UniProtKB-UniRule"/>
</dbReference>
<evidence type="ECO:0000256" key="6">
    <source>
        <dbReference type="ARBA" id="ARBA00023110"/>
    </source>
</evidence>
<dbReference type="SUPFAM" id="SSF54534">
    <property type="entry name" value="FKBP-like"/>
    <property type="match status" value="1"/>
</dbReference>
<dbReference type="GO" id="GO:0051083">
    <property type="term" value="P:'de novo' cotranslational protein folding"/>
    <property type="evidence" value="ECO:0007669"/>
    <property type="project" value="TreeGrafter"/>
</dbReference>
<comment type="catalytic activity">
    <reaction evidence="1 12 13">
        <text>[protein]-peptidylproline (omega=180) = [protein]-peptidylproline (omega=0)</text>
        <dbReference type="Rhea" id="RHEA:16237"/>
        <dbReference type="Rhea" id="RHEA-COMP:10747"/>
        <dbReference type="Rhea" id="RHEA-COMP:10748"/>
        <dbReference type="ChEBI" id="CHEBI:83833"/>
        <dbReference type="ChEBI" id="CHEBI:83834"/>
        <dbReference type="EC" id="5.2.1.8"/>
    </reaction>
</comment>